<evidence type="ECO:0000313" key="2">
    <source>
        <dbReference type="Proteomes" id="UP000276133"/>
    </source>
</evidence>
<gene>
    <name evidence="1" type="ORF">BpHYR1_026211</name>
</gene>
<dbReference type="EMBL" id="REGN01002099">
    <property type="protein sequence ID" value="RNA30335.1"/>
    <property type="molecule type" value="Genomic_DNA"/>
</dbReference>
<dbReference type="OrthoDB" id="6285797at2759"/>
<proteinExistence type="predicted"/>
<reference evidence="1 2" key="1">
    <citation type="journal article" date="2018" name="Sci. Rep.">
        <title>Genomic signatures of local adaptation to the degree of environmental predictability in rotifers.</title>
        <authorList>
            <person name="Franch-Gras L."/>
            <person name="Hahn C."/>
            <person name="Garcia-Roger E.M."/>
            <person name="Carmona M.J."/>
            <person name="Serra M."/>
            <person name="Gomez A."/>
        </authorList>
    </citation>
    <scope>NUCLEOTIDE SEQUENCE [LARGE SCALE GENOMIC DNA]</scope>
    <source>
        <strain evidence="1">HYR1</strain>
    </source>
</reference>
<organism evidence="1 2">
    <name type="scientific">Brachionus plicatilis</name>
    <name type="common">Marine rotifer</name>
    <name type="synonym">Brachionus muelleri</name>
    <dbReference type="NCBI Taxonomy" id="10195"/>
    <lineage>
        <taxon>Eukaryota</taxon>
        <taxon>Metazoa</taxon>
        <taxon>Spiralia</taxon>
        <taxon>Gnathifera</taxon>
        <taxon>Rotifera</taxon>
        <taxon>Eurotatoria</taxon>
        <taxon>Monogononta</taxon>
        <taxon>Pseudotrocha</taxon>
        <taxon>Ploima</taxon>
        <taxon>Brachionidae</taxon>
        <taxon>Brachionus</taxon>
    </lineage>
</organism>
<sequence>MSWIENLDPIIIKEPESSADFLNCLDKCFLSQHVHFQTFQQEATRLTNMLDLIITETQQMVMYLKPGSILGGKYSGDLITMSIFCVT</sequence>
<dbReference type="AlphaFoldDB" id="A0A3M7S3Y9"/>
<evidence type="ECO:0000313" key="1">
    <source>
        <dbReference type="EMBL" id="RNA30335.1"/>
    </source>
</evidence>
<protein>
    <submittedName>
        <fullName evidence="1">Uncharacterized protein</fullName>
    </submittedName>
</protein>
<dbReference type="Proteomes" id="UP000276133">
    <property type="component" value="Unassembled WGS sequence"/>
</dbReference>
<comment type="caution">
    <text evidence="1">The sequence shown here is derived from an EMBL/GenBank/DDBJ whole genome shotgun (WGS) entry which is preliminary data.</text>
</comment>
<accession>A0A3M7S3Y9</accession>
<name>A0A3M7S3Y9_BRAPC</name>
<keyword evidence="2" id="KW-1185">Reference proteome</keyword>